<proteinExistence type="predicted"/>
<dbReference type="Gene3D" id="2.30.38.10">
    <property type="entry name" value="Luciferase, Domain 3"/>
    <property type="match status" value="1"/>
</dbReference>
<feature type="domain" description="Carrier" evidence="2">
    <location>
        <begin position="135"/>
        <end position="212"/>
    </location>
</feature>
<keyword evidence="1" id="KW-0472">Membrane</keyword>
<dbReference type="Gene3D" id="2.160.10.10">
    <property type="entry name" value="Hexapeptide repeat proteins"/>
    <property type="match status" value="2"/>
</dbReference>
<dbReference type="PANTHER" id="PTHR45527:SF1">
    <property type="entry name" value="FATTY ACID SYNTHASE"/>
    <property type="match status" value="1"/>
</dbReference>
<dbReference type="Pfam" id="PF13193">
    <property type="entry name" value="AMP-binding_C"/>
    <property type="match status" value="1"/>
</dbReference>
<feature type="transmembrane region" description="Helical" evidence="1">
    <location>
        <begin position="283"/>
        <end position="305"/>
    </location>
</feature>
<gene>
    <name evidence="3" type="ORF">HELGO_WM36083</name>
</gene>
<evidence type="ECO:0000256" key="1">
    <source>
        <dbReference type="SAM" id="Phobius"/>
    </source>
</evidence>
<dbReference type="Gene3D" id="3.40.50.1820">
    <property type="entry name" value="alpha/beta hydrolase"/>
    <property type="match status" value="1"/>
</dbReference>
<dbReference type="NCBIfam" id="TIGR02353">
    <property type="entry name" value="NRPS_term_dom"/>
    <property type="match status" value="1"/>
</dbReference>
<feature type="transmembrane region" description="Helical" evidence="1">
    <location>
        <begin position="763"/>
        <end position="789"/>
    </location>
</feature>
<dbReference type="InterPro" id="IPR045851">
    <property type="entry name" value="AMP-bd_C_sf"/>
</dbReference>
<feature type="transmembrane region" description="Helical" evidence="1">
    <location>
        <begin position="249"/>
        <end position="271"/>
    </location>
</feature>
<dbReference type="GO" id="GO:0031177">
    <property type="term" value="F:phosphopantetheine binding"/>
    <property type="evidence" value="ECO:0007669"/>
    <property type="project" value="TreeGrafter"/>
</dbReference>
<dbReference type="Pfam" id="PF00550">
    <property type="entry name" value="PP-binding"/>
    <property type="match status" value="1"/>
</dbReference>
<dbReference type="InterPro" id="IPR029058">
    <property type="entry name" value="AB_hydrolase_fold"/>
</dbReference>
<dbReference type="EMBL" id="CACVAT010000244">
    <property type="protein sequence ID" value="CAA6815353.1"/>
    <property type="molecule type" value="Genomic_DNA"/>
</dbReference>
<dbReference type="GO" id="GO:0043041">
    <property type="term" value="P:amino acid activation for nonribosomal peptide biosynthetic process"/>
    <property type="evidence" value="ECO:0007669"/>
    <property type="project" value="TreeGrafter"/>
</dbReference>
<keyword evidence="1" id="KW-1133">Transmembrane helix</keyword>
<evidence type="ECO:0000259" key="2">
    <source>
        <dbReference type="PROSITE" id="PS50075"/>
    </source>
</evidence>
<dbReference type="GO" id="GO:0044550">
    <property type="term" value="P:secondary metabolite biosynthetic process"/>
    <property type="evidence" value="ECO:0007669"/>
    <property type="project" value="TreeGrafter"/>
</dbReference>
<dbReference type="InterPro" id="IPR009081">
    <property type="entry name" value="PP-bd_ACP"/>
</dbReference>
<evidence type="ECO:0000313" key="3">
    <source>
        <dbReference type="EMBL" id="CAA6815353.1"/>
    </source>
</evidence>
<feature type="transmembrane region" description="Helical" evidence="1">
    <location>
        <begin position="517"/>
        <end position="539"/>
    </location>
</feature>
<dbReference type="PANTHER" id="PTHR45527">
    <property type="entry name" value="NONRIBOSOMAL PEPTIDE SYNTHETASE"/>
    <property type="match status" value="1"/>
</dbReference>
<dbReference type="InterPro" id="IPR036736">
    <property type="entry name" value="ACP-like_sf"/>
</dbReference>
<dbReference type="InterPro" id="IPR011004">
    <property type="entry name" value="Trimer_LpxA-like_sf"/>
</dbReference>
<sequence>MYRSGDLGVINENGDIEYRGRIDLQVKIRGYRIELTEIESALLQLPEIEQVVVVSFEPTPGVKELAAYYTLRSGAEITEVGLSQYLKQQLPAYMVPAFYQQLDIMPMLASDKVDRKGLPALQNQRLSGNEQDLQLAETATEKVLAAELGTLLGLNEVSVHADFFAELGANSLLMARYSAAVRQQLNRKDLCMRDIYEFPTITQLAGHLDAIKVEPLNDKAEKTQTTGNNTNESSVPNSLHYYGCGALQLLFYVLSGAGLIWAGTQLLPWVIGVESVVDVYFRTIMVFAGVFLFLVTLPVAAKWLLIGRWQVEAIPVWSLRYYRFWLVKQLLAISPLNAFRGYPLYNVYLRLLGAKIGKNVVLACKHTPVATDLLSVGDNTLLRADSTLLSYKACAQTIFTGTVHLGNDVVVGEGSSLDINTRMEDGSQLGHASALHEDQVIPAGQAWHGSPARVCDSDFRFQVNMPCSQLRKIVYSLVQILLPMVIAPLGIGVMYLLVSTYGLPVYEPLSVLWSMDILLNVSVVFVVSFILGLLTIGLLPRLLNNLLEEGKDYPLYGVHYYIFRWVKVVSNNSTFNNLFGDSSLVVPYLKWVGYRFGTVVQTGSNFGTTQSHHIPFLSYFGSRTMVSDGLSLLNMSQSNTAFRLCRVTIGGDTFLGNSLYYPSTARVGDNCLIATKTQLPIDGQLRENTGLLGSPAFEIPRNTGEDMDFDPYAEDVMRQQALPLKLRSNVSSMLLLLSAGFLGTFMVVLLIYAVTAFHLDWGVWGWMSGSVLLAASAIGFGVLFEWAALEFSRMRPTTMSIYDRGYWRVERYWKFNTTALFAGTPFRALVLRLMGVRVGKKVFDDGVQISEKTLIEIGDYCTLSASSILQAHSLEQGRFKSDYIRIGNHCTLAANSFIHYGVHIADHAQIAIDSFVMKGEQVAAGEYWGGNPARVMAEKR</sequence>
<name>A0A6S6T7U5_9GAMM</name>
<dbReference type="SUPFAM" id="SSF47336">
    <property type="entry name" value="ACP-like"/>
    <property type="match status" value="1"/>
</dbReference>
<accession>A0A6S6T7U5</accession>
<dbReference type="AlphaFoldDB" id="A0A6S6T7U5"/>
<feature type="transmembrane region" description="Helical" evidence="1">
    <location>
        <begin position="473"/>
        <end position="497"/>
    </location>
</feature>
<dbReference type="PROSITE" id="PS50075">
    <property type="entry name" value="CARRIER"/>
    <property type="match status" value="1"/>
</dbReference>
<reference evidence="3" key="1">
    <citation type="submission" date="2020-01" db="EMBL/GenBank/DDBJ databases">
        <authorList>
            <person name="Meier V. D."/>
            <person name="Meier V D."/>
        </authorList>
    </citation>
    <scope>NUCLEOTIDE SEQUENCE</scope>
    <source>
        <strain evidence="3">HLG_WM_MAG_09</strain>
    </source>
</reference>
<dbReference type="GO" id="GO:0005737">
    <property type="term" value="C:cytoplasm"/>
    <property type="evidence" value="ECO:0007669"/>
    <property type="project" value="TreeGrafter"/>
</dbReference>
<dbReference type="InterPro" id="IPR025110">
    <property type="entry name" value="AMP-bd_C"/>
</dbReference>
<dbReference type="InterPro" id="IPR012728">
    <property type="entry name" value="Pls/PosA_C"/>
</dbReference>
<dbReference type="Gene3D" id="3.30.300.30">
    <property type="match status" value="1"/>
</dbReference>
<organism evidence="3">
    <name type="scientific">uncultured Thiotrichaceae bacterium</name>
    <dbReference type="NCBI Taxonomy" id="298394"/>
    <lineage>
        <taxon>Bacteria</taxon>
        <taxon>Pseudomonadati</taxon>
        <taxon>Pseudomonadota</taxon>
        <taxon>Gammaproteobacteria</taxon>
        <taxon>Thiotrichales</taxon>
        <taxon>Thiotrichaceae</taxon>
        <taxon>environmental samples</taxon>
    </lineage>
</organism>
<dbReference type="SUPFAM" id="SSF51161">
    <property type="entry name" value="Trimeric LpxA-like enzymes"/>
    <property type="match status" value="2"/>
</dbReference>
<feature type="transmembrane region" description="Helical" evidence="1">
    <location>
        <begin position="734"/>
        <end position="757"/>
    </location>
</feature>
<protein>
    <recommendedName>
        <fullName evidence="2">Carrier domain-containing protein</fullName>
    </recommendedName>
</protein>
<keyword evidence="1" id="KW-0812">Transmembrane</keyword>
<dbReference type="SUPFAM" id="SSF56801">
    <property type="entry name" value="Acetyl-CoA synthetase-like"/>
    <property type="match status" value="1"/>
</dbReference>